<keyword evidence="2" id="KW-0732">Signal</keyword>
<feature type="chain" id="PRO_5003707429" evidence="2">
    <location>
        <begin position="18"/>
        <end position="134"/>
    </location>
</feature>
<dbReference type="OrthoDB" id="2194068at2759"/>
<proteinExistence type="predicted"/>
<dbReference type="HOGENOM" id="CLU_1875411_0_0_1"/>
<evidence type="ECO:0000256" key="2">
    <source>
        <dbReference type="SAM" id="SignalP"/>
    </source>
</evidence>
<feature type="transmembrane region" description="Helical" evidence="1">
    <location>
        <begin position="94"/>
        <end position="111"/>
    </location>
</feature>
<accession>I7AT22</accession>
<dbReference type="KEGG" id="ero:EROM_081870"/>
<keyword evidence="1" id="KW-1133">Transmembrane helix</keyword>
<dbReference type="RefSeq" id="XP_009265099.1">
    <property type="nucleotide sequence ID" value="XM_009266824.1"/>
</dbReference>
<evidence type="ECO:0000313" key="4">
    <source>
        <dbReference type="Proteomes" id="UP000010094"/>
    </source>
</evidence>
<dbReference type="AlphaFoldDB" id="I7AT22"/>
<dbReference type="GeneID" id="20521922"/>
<protein>
    <submittedName>
        <fullName evidence="3">Uncharacterized protein</fullName>
    </submittedName>
</protein>
<sequence length="134" mass="15286">MCLTVLIFCMGIHAISSDEELKDAIRATIKEEVTKEMHDTVSRITNDMREDLEKRIDYLISGKEAEEEIAIETPVQDTEEEGEETSAVFISKKVGEGLGIGVISILIVYLVRKIFEYYRRLKDCSELDEDHSNL</sequence>
<keyword evidence="4" id="KW-1185">Reference proteome</keyword>
<keyword evidence="1" id="KW-0472">Membrane</keyword>
<evidence type="ECO:0000313" key="3">
    <source>
        <dbReference type="EMBL" id="AFN83602.1"/>
    </source>
</evidence>
<feature type="signal peptide" evidence="2">
    <location>
        <begin position="1"/>
        <end position="17"/>
    </location>
</feature>
<name>I7AT22_ENCRO</name>
<dbReference type="VEuPathDB" id="MicrosporidiaDB:EROM_081870"/>
<organism evidence="3 4">
    <name type="scientific">Encephalitozoon romaleae (strain SJ-2008)</name>
    <name type="common">Microsporidian parasite</name>
    <dbReference type="NCBI Taxonomy" id="1178016"/>
    <lineage>
        <taxon>Eukaryota</taxon>
        <taxon>Fungi</taxon>
        <taxon>Fungi incertae sedis</taxon>
        <taxon>Microsporidia</taxon>
        <taxon>Unikaryonidae</taxon>
        <taxon>Encephalitozoon</taxon>
    </lineage>
</organism>
<reference evidence="3 4" key="1">
    <citation type="journal article" date="2012" name="Proc. Natl. Acad. Sci. U.S.A.">
        <title>Gain and loss of multiple functionally related, horizontally transferred genes in the reduced genomes of two microsporidian parasites.</title>
        <authorList>
            <person name="Pombert J.-F."/>
            <person name="Selman M."/>
            <person name="Burki F."/>
            <person name="Bardell F.T."/>
            <person name="Farinelli L."/>
            <person name="Solter L.F."/>
            <person name="Whitman D.W."/>
            <person name="Weiss L.M."/>
            <person name="Corradi N."/>
            <person name="Keeling P.J."/>
        </authorList>
    </citation>
    <scope>NUCLEOTIDE SEQUENCE [LARGE SCALE GENOMIC DNA]</scope>
    <source>
        <strain evidence="3 4">SJ-2008</strain>
    </source>
</reference>
<gene>
    <name evidence="3" type="ordered locus">EROM_081870</name>
</gene>
<evidence type="ECO:0000256" key="1">
    <source>
        <dbReference type="SAM" id="Phobius"/>
    </source>
</evidence>
<dbReference type="EMBL" id="CP003525">
    <property type="protein sequence ID" value="AFN83602.1"/>
    <property type="molecule type" value="Genomic_DNA"/>
</dbReference>
<dbReference type="Proteomes" id="UP000010094">
    <property type="component" value="Chromosome VIII"/>
</dbReference>
<keyword evidence="1" id="KW-0812">Transmembrane</keyword>